<dbReference type="GO" id="GO:0006355">
    <property type="term" value="P:regulation of DNA-templated transcription"/>
    <property type="evidence" value="ECO:0007669"/>
    <property type="project" value="TreeGrafter"/>
</dbReference>
<reference evidence="10 11" key="1">
    <citation type="submission" date="2018-07" db="EMBL/GenBank/DDBJ databases">
        <title>Mechanisms of high-level aminoglycoside resistance among Gram-negative pathogens in Brazil.</title>
        <authorList>
            <person name="Ballaben A.S."/>
            <person name="Darini A.L.C."/>
            <person name="Doi Y."/>
        </authorList>
    </citation>
    <scope>NUCLEOTIDE SEQUENCE [LARGE SCALE GENOMIC DNA]</scope>
    <source>
        <strain evidence="10 11">B2-305</strain>
    </source>
</reference>
<keyword evidence="3 8" id="KW-0597">Phosphoprotein</keyword>
<evidence type="ECO:0000256" key="4">
    <source>
        <dbReference type="ARBA" id="ARBA00023012"/>
    </source>
</evidence>
<dbReference type="InterPro" id="IPR011006">
    <property type="entry name" value="CheY-like_superfamily"/>
</dbReference>
<evidence type="ECO:0000256" key="5">
    <source>
        <dbReference type="ARBA" id="ARBA00023015"/>
    </source>
</evidence>
<dbReference type="Pfam" id="PF00072">
    <property type="entry name" value="Response_reg"/>
    <property type="match status" value="1"/>
</dbReference>
<dbReference type="InterPro" id="IPR001789">
    <property type="entry name" value="Sig_transdc_resp-reg_receiver"/>
</dbReference>
<evidence type="ECO:0000256" key="8">
    <source>
        <dbReference type="PROSITE-ProRule" id="PRU00169"/>
    </source>
</evidence>
<dbReference type="PANTHER" id="PTHR48111:SF35">
    <property type="entry name" value="TRANSCRIPTIONAL REGULATORY PROTEIN QSEB"/>
    <property type="match status" value="1"/>
</dbReference>
<sequence length="133" mass="14385">MHVLLTEDDDLIASGIVAGLNAQGLTVDRVASAADTQALLQVARFDVLVLDLGLPDEDGLRLLQRLRQQGVDLPVLVLTARDAVTDRVAGLQAGADDYLLKPFDLRELGARLHTLQRRSAGRCVNVIEHGRLS</sequence>
<gene>
    <name evidence="10" type="ORF">DT376_24665</name>
</gene>
<name>A0A367M4F7_PSEAI</name>
<keyword evidence="5" id="KW-0805">Transcription regulation</keyword>
<comment type="caution">
    <text evidence="10">The sequence shown here is derived from an EMBL/GenBank/DDBJ whole genome shotgun (WGS) entry which is preliminary data.</text>
</comment>
<dbReference type="GO" id="GO:0000976">
    <property type="term" value="F:transcription cis-regulatory region binding"/>
    <property type="evidence" value="ECO:0007669"/>
    <property type="project" value="TreeGrafter"/>
</dbReference>
<keyword evidence="7" id="KW-0804">Transcription</keyword>
<evidence type="ECO:0000256" key="6">
    <source>
        <dbReference type="ARBA" id="ARBA00023125"/>
    </source>
</evidence>
<evidence type="ECO:0000313" key="11">
    <source>
        <dbReference type="Proteomes" id="UP000253594"/>
    </source>
</evidence>
<proteinExistence type="predicted"/>
<dbReference type="AlphaFoldDB" id="A0A367M4F7"/>
<feature type="non-terminal residue" evidence="10">
    <location>
        <position position="133"/>
    </location>
</feature>
<protein>
    <submittedName>
        <fullName evidence="10">Response regulator</fullName>
    </submittedName>
</protein>
<evidence type="ECO:0000256" key="2">
    <source>
        <dbReference type="ARBA" id="ARBA00022490"/>
    </source>
</evidence>
<dbReference type="PANTHER" id="PTHR48111">
    <property type="entry name" value="REGULATOR OF RPOS"/>
    <property type="match status" value="1"/>
</dbReference>
<keyword evidence="4" id="KW-0902">Two-component regulatory system</keyword>
<dbReference type="GO" id="GO:0032993">
    <property type="term" value="C:protein-DNA complex"/>
    <property type="evidence" value="ECO:0007669"/>
    <property type="project" value="TreeGrafter"/>
</dbReference>
<dbReference type="PROSITE" id="PS50110">
    <property type="entry name" value="RESPONSE_REGULATORY"/>
    <property type="match status" value="1"/>
</dbReference>
<dbReference type="EMBL" id="QORE01001019">
    <property type="protein sequence ID" value="RCI72268.1"/>
    <property type="molecule type" value="Genomic_DNA"/>
</dbReference>
<evidence type="ECO:0000313" key="10">
    <source>
        <dbReference type="EMBL" id="RCI72268.1"/>
    </source>
</evidence>
<dbReference type="SUPFAM" id="SSF52172">
    <property type="entry name" value="CheY-like"/>
    <property type="match status" value="1"/>
</dbReference>
<dbReference type="GO" id="GO:0000156">
    <property type="term" value="F:phosphorelay response regulator activity"/>
    <property type="evidence" value="ECO:0007669"/>
    <property type="project" value="TreeGrafter"/>
</dbReference>
<feature type="modified residue" description="4-aspartylphosphate" evidence="8">
    <location>
        <position position="51"/>
    </location>
</feature>
<evidence type="ECO:0000256" key="1">
    <source>
        <dbReference type="ARBA" id="ARBA00004496"/>
    </source>
</evidence>
<feature type="domain" description="Response regulatory" evidence="9">
    <location>
        <begin position="2"/>
        <end position="116"/>
    </location>
</feature>
<dbReference type="Proteomes" id="UP000253594">
    <property type="component" value="Unassembled WGS sequence"/>
</dbReference>
<organism evidence="10 11">
    <name type="scientific">Pseudomonas aeruginosa</name>
    <dbReference type="NCBI Taxonomy" id="287"/>
    <lineage>
        <taxon>Bacteria</taxon>
        <taxon>Pseudomonadati</taxon>
        <taxon>Pseudomonadota</taxon>
        <taxon>Gammaproteobacteria</taxon>
        <taxon>Pseudomonadales</taxon>
        <taxon>Pseudomonadaceae</taxon>
        <taxon>Pseudomonas</taxon>
    </lineage>
</organism>
<dbReference type="InterPro" id="IPR039420">
    <property type="entry name" value="WalR-like"/>
</dbReference>
<evidence type="ECO:0000259" key="9">
    <source>
        <dbReference type="PROSITE" id="PS50110"/>
    </source>
</evidence>
<evidence type="ECO:0000256" key="7">
    <source>
        <dbReference type="ARBA" id="ARBA00023163"/>
    </source>
</evidence>
<accession>A0A367M4F7</accession>
<comment type="subcellular location">
    <subcellularLocation>
        <location evidence="1">Cytoplasm</location>
    </subcellularLocation>
</comment>
<dbReference type="Gene3D" id="3.40.50.2300">
    <property type="match status" value="1"/>
</dbReference>
<keyword evidence="6" id="KW-0238">DNA-binding</keyword>
<dbReference type="SMART" id="SM00448">
    <property type="entry name" value="REC"/>
    <property type="match status" value="1"/>
</dbReference>
<evidence type="ECO:0000256" key="3">
    <source>
        <dbReference type="ARBA" id="ARBA00022553"/>
    </source>
</evidence>
<dbReference type="GO" id="GO:0005829">
    <property type="term" value="C:cytosol"/>
    <property type="evidence" value="ECO:0007669"/>
    <property type="project" value="TreeGrafter"/>
</dbReference>
<keyword evidence="2" id="KW-0963">Cytoplasm</keyword>